<feature type="transmembrane region" description="Helical" evidence="10">
    <location>
        <begin position="134"/>
        <end position="152"/>
    </location>
</feature>
<evidence type="ECO:0000256" key="9">
    <source>
        <dbReference type="PROSITE-ProRule" id="PRU00175"/>
    </source>
</evidence>
<feature type="transmembrane region" description="Helical" evidence="10">
    <location>
        <begin position="164"/>
        <end position="185"/>
    </location>
</feature>
<dbReference type="Proteomes" id="UP000717585">
    <property type="component" value="Unassembled WGS sequence"/>
</dbReference>
<dbReference type="SUPFAM" id="SSF57850">
    <property type="entry name" value="RING/U-box"/>
    <property type="match status" value="1"/>
</dbReference>
<dbReference type="InterPro" id="IPR027370">
    <property type="entry name" value="Znf-RING_euk"/>
</dbReference>
<dbReference type="InterPro" id="IPR044235">
    <property type="entry name" value="RNFT1/2"/>
</dbReference>
<accession>A0A8J6E2L0</accession>
<protein>
    <submittedName>
        <fullName evidence="12">Ring finger domain</fullName>
    </submittedName>
</protein>
<evidence type="ECO:0000256" key="8">
    <source>
        <dbReference type="ARBA" id="ARBA00023136"/>
    </source>
</evidence>
<dbReference type="PANTHER" id="PTHR15860">
    <property type="entry name" value="UNCHARACTERIZED RING FINGER-CONTAINING PROTEIN"/>
    <property type="match status" value="1"/>
</dbReference>
<keyword evidence="7 10" id="KW-1133">Transmembrane helix</keyword>
<dbReference type="GO" id="GO:0016020">
    <property type="term" value="C:membrane"/>
    <property type="evidence" value="ECO:0007669"/>
    <property type="project" value="UniProtKB-SubCell"/>
</dbReference>
<dbReference type="GO" id="GO:0061630">
    <property type="term" value="F:ubiquitin protein ligase activity"/>
    <property type="evidence" value="ECO:0007669"/>
    <property type="project" value="InterPro"/>
</dbReference>
<dbReference type="PROSITE" id="PS00518">
    <property type="entry name" value="ZF_RING_1"/>
    <property type="match status" value="1"/>
</dbReference>
<feature type="transmembrane region" description="Helical" evidence="10">
    <location>
        <begin position="205"/>
        <end position="226"/>
    </location>
</feature>
<dbReference type="GO" id="GO:1904294">
    <property type="term" value="P:positive regulation of ERAD pathway"/>
    <property type="evidence" value="ECO:0007669"/>
    <property type="project" value="InterPro"/>
</dbReference>
<dbReference type="EMBL" id="JAHDYR010000015">
    <property type="protein sequence ID" value="KAG9394451.1"/>
    <property type="molecule type" value="Genomic_DNA"/>
</dbReference>
<dbReference type="GO" id="GO:0008270">
    <property type="term" value="F:zinc ion binding"/>
    <property type="evidence" value="ECO:0007669"/>
    <property type="project" value="UniProtKB-KW"/>
</dbReference>
<feature type="transmembrane region" description="Helical" evidence="10">
    <location>
        <begin position="106"/>
        <end position="128"/>
    </location>
</feature>
<dbReference type="Pfam" id="PF13445">
    <property type="entry name" value="zf-RING_UBOX"/>
    <property type="match status" value="1"/>
</dbReference>
<keyword evidence="4 9" id="KW-0863">Zinc-finger</keyword>
<dbReference type="AlphaFoldDB" id="A0A8J6E2L0"/>
<dbReference type="InterPro" id="IPR017907">
    <property type="entry name" value="Znf_RING_CS"/>
</dbReference>
<evidence type="ECO:0000256" key="5">
    <source>
        <dbReference type="ARBA" id="ARBA00022786"/>
    </source>
</evidence>
<keyword evidence="8 10" id="KW-0472">Membrane</keyword>
<keyword evidence="2 10" id="KW-0812">Transmembrane</keyword>
<name>A0A8J6E2L0_9EUKA</name>
<dbReference type="InterPro" id="IPR001841">
    <property type="entry name" value="Znf_RING"/>
</dbReference>
<keyword evidence="6" id="KW-0862">Zinc</keyword>
<proteinExistence type="predicted"/>
<organism evidence="12 13">
    <name type="scientific">Carpediemonas membranifera</name>
    <dbReference type="NCBI Taxonomy" id="201153"/>
    <lineage>
        <taxon>Eukaryota</taxon>
        <taxon>Metamonada</taxon>
        <taxon>Carpediemonas-like organisms</taxon>
        <taxon>Carpediemonas</taxon>
    </lineage>
</organism>
<evidence type="ECO:0000256" key="1">
    <source>
        <dbReference type="ARBA" id="ARBA00004141"/>
    </source>
</evidence>
<evidence type="ECO:0000256" key="6">
    <source>
        <dbReference type="ARBA" id="ARBA00022833"/>
    </source>
</evidence>
<dbReference type="SMART" id="SM00184">
    <property type="entry name" value="RING"/>
    <property type="match status" value="1"/>
</dbReference>
<keyword evidence="3" id="KW-0479">Metal-binding</keyword>
<dbReference type="Gene3D" id="3.30.40.10">
    <property type="entry name" value="Zinc/RING finger domain, C3HC4 (zinc finger)"/>
    <property type="match status" value="1"/>
</dbReference>
<dbReference type="PROSITE" id="PS50089">
    <property type="entry name" value="ZF_RING_2"/>
    <property type="match status" value="1"/>
</dbReference>
<reference evidence="12" key="1">
    <citation type="submission" date="2021-05" db="EMBL/GenBank/DDBJ databases">
        <title>A free-living protist that lacks canonical eukaryotic 1 DNA replication and segregation systems.</title>
        <authorList>
            <person name="Salas-Leiva D.E."/>
            <person name="Tromer E.C."/>
            <person name="Curtis B.A."/>
            <person name="Jerlstrom-Hultqvist J."/>
            <person name="Kolisko M."/>
            <person name="Yi Z."/>
            <person name="Salas-Leiva J.S."/>
            <person name="Gallot-Lavallee L."/>
            <person name="Kops G.J.P.L."/>
            <person name="Archibald J.M."/>
            <person name="Simpson A.G.B."/>
            <person name="Roger A.J."/>
        </authorList>
    </citation>
    <scope>NUCLEOTIDE SEQUENCE</scope>
    <source>
        <strain evidence="12">BICM</strain>
    </source>
</reference>
<evidence type="ECO:0000256" key="2">
    <source>
        <dbReference type="ARBA" id="ARBA00022692"/>
    </source>
</evidence>
<evidence type="ECO:0000313" key="12">
    <source>
        <dbReference type="EMBL" id="KAG9394451.1"/>
    </source>
</evidence>
<evidence type="ECO:0000259" key="11">
    <source>
        <dbReference type="PROSITE" id="PS50089"/>
    </source>
</evidence>
<dbReference type="InterPro" id="IPR013083">
    <property type="entry name" value="Znf_RING/FYVE/PHD"/>
</dbReference>
<keyword evidence="13" id="KW-1185">Reference proteome</keyword>
<evidence type="ECO:0000256" key="4">
    <source>
        <dbReference type="ARBA" id="ARBA00022771"/>
    </source>
</evidence>
<evidence type="ECO:0000313" key="13">
    <source>
        <dbReference type="Proteomes" id="UP000717585"/>
    </source>
</evidence>
<dbReference type="PANTHER" id="PTHR15860:SF0">
    <property type="entry name" value="LP20373P"/>
    <property type="match status" value="1"/>
</dbReference>
<evidence type="ECO:0000256" key="7">
    <source>
        <dbReference type="ARBA" id="ARBA00022989"/>
    </source>
</evidence>
<evidence type="ECO:0000256" key="3">
    <source>
        <dbReference type="ARBA" id="ARBA00022723"/>
    </source>
</evidence>
<feature type="domain" description="RING-type" evidence="11">
    <location>
        <begin position="340"/>
        <end position="396"/>
    </location>
</feature>
<dbReference type="OrthoDB" id="9049620at2759"/>
<gene>
    <name evidence="12" type="ORF">J8273_4116</name>
</gene>
<comment type="caution">
    <text evidence="12">The sequence shown here is derived from an EMBL/GenBank/DDBJ whole genome shotgun (WGS) entry which is preliminary data.</text>
</comment>
<keyword evidence="5" id="KW-0833">Ubl conjugation pathway</keyword>
<evidence type="ECO:0000256" key="10">
    <source>
        <dbReference type="SAM" id="Phobius"/>
    </source>
</evidence>
<sequence length="420" mass="45742">MRDLKQTSSVRDLHSDAEHSDSASSLYSLDVTRSRRNAERFNSEANTPELHRYSIIPRVDDPVMQDAVNKLASTFNVSAAVSSNNAITNLVSSIARRRIRLTPDSLVNVELGLSQVVVILVVSVAVVYMFQPSVTLMALFCSMCALSQNHIFNRAILLHRARAAAPIFMAACVAPITAGMALVLFVGHSEGLSTAILLPPRMSDVFTAVGAIYIANMLVMSVALALKSVALVATCSLGLPQRKAYGMAAPIDWAAVLWRAVLPTPVVIRTLVSGASGWRAALLVAVYGGTKAVSLYPHLYRLGSVSRFLLNPQPSVGILVHNKTRFDLGGAAEPGVMNECPVCRTDMGEAIQMECGHTFCENCVAQWEFHSHADIEDTPKAKQSKHRRVVTCPLCRRRTAMNRSLEPFQRARTSMVPFIV</sequence>
<comment type="subcellular location">
    <subcellularLocation>
        <location evidence="1">Membrane</location>
        <topology evidence="1">Multi-pass membrane protein</topology>
    </subcellularLocation>
</comment>